<dbReference type="KEGG" id="cdeu:CNBG_3211"/>
<evidence type="ECO:0008006" key="3">
    <source>
        <dbReference type="Google" id="ProtNLM"/>
    </source>
</evidence>
<name>A0A095EJG0_CRYD2</name>
<dbReference type="Proteomes" id="UP000029445">
    <property type="component" value="Chromosome 1"/>
</dbReference>
<dbReference type="EMBL" id="CP025759">
    <property type="protein sequence ID" value="KGB77373.1"/>
    <property type="molecule type" value="Genomic_DNA"/>
</dbReference>
<dbReference type="OMA" id="QEDSITW"/>
<dbReference type="CDD" id="cd03193">
    <property type="entry name" value="GST_C_Metaxin"/>
    <property type="match status" value="1"/>
</dbReference>
<keyword evidence="2" id="KW-1185">Reference proteome</keyword>
<organism evidence="1 2">
    <name type="scientific">Cryptococcus deuterogattii (strain R265)</name>
    <name type="common">Cryptococcus gattii VGII (strain R265)</name>
    <dbReference type="NCBI Taxonomy" id="294750"/>
    <lineage>
        <taxon>Eukaryota</taxon>
        <taxon>Fungi</taxon>
        <taxon>Dikarya</taxon>
        <taxon>Basidiomycota</taxon>
        <taxon>Agaricomycotina</taxon>
        <taxon>Tremellomycetes</taxon>
        <taxon>Tremellales</taxon>
        <taxon>Cryptococcaceae</taxon>
        <taxon>Cryptococcus</taxon>
        <taxon>Cryptococcus gattii species complex</taxon>
    </lineage>
</organism>
<protein>
    <recommendedName>
        <fullName evidence="3">Metaxin glutathione S-transferase domain-containing protein</fullName>
    </recommendedName>
</protein>
<proteinExistence type="predicted"/>
<gene>
    <name evidence="1" type="ORF">CNBG_3211</name>
</gene>
<reference evidence="1 2" key="1">
    <citation type="journal article" date="2011" name="MBio">
        <title>Genome variation in Cryptococcus gattii, an emerging pathogen of immunocompetent hosts.</title>
        <authorList>
            <person name="D'Souza C.A."/>
            <person name="Kronstad J.W."/>
            <person name="Taylor G."/>
            <person name="Warren R."/>
            <person name="Yuen M."/>
            <person name="Hu G."/>
            <person name="Jung W.H."/>
            <person name="Sham A."/>
            <person name="Kidd S.E."/>
            <person name="Tangen K."/>
            <person name="Lee N."/>
            <person name="Zeilmaker T."/>
            <person name="Sawkins J."/>
            <person name="McVicker G."/>
            <person name="Shah S."/>
            <person name="Gnerre S."/>
            <person name="Griggs A."/>
            <person name="Zeng Q."/>
            <person name="Bartlett K."/>
            <person name="Li W."/>
            <person name="Wang X."/>
            <person name="Heitman J."/>
            <person name="Stajich J.E."/>
            <person name="Fraser J.A."/>
            <person name="Meyer W."/>
            <person name="Carter D."/>
            <person name="Schein J."/>
            <person name="Krzywinski M."/>
            <person name="Kwon-Chung K.J."/>
            <person name="Varma A."/>
            <person name="Wang J."/>
            <person name="Brunham R."/>
            <person name="Fyfe M."/>
            <person name="Ouellette B.F."/>
            <person name="Siddiqui A."/>
            <person name="Marra M."/>
            <person name="Jones S."/>
            <person name="Holt R."/>
            <person name="Birren B.W."/>
            <person name="Galagan J.E."/>
            <person name="Cuomo C.A."/>
        </authorList>
    </citation>
    <scope>NUCLEOTIDE SEQUENCE [LARGE SCALE GENOMIC DNA]</scope>
    <source>
        <strain evidence="1 2">R265</strain>
    </source>
</reference>
<dbReference type="RefSeq" id="XP_062883189.1">
    <property type="nucleotide sequence ID" value="XM_063027234.1"/>
</dbReference>
<evidence type="ECO:0000313" key="2">
    <source>
        <dbReference type="Proteomes" id="UP000029445"/>
    </source>
</evidence>
<dbReference type="AlphaFoldDB" id="A0A095EJG0"/>
<dbReference type="VEuPathDB" id="FungiDB:CNBG_3211"/>
<reference evidence="1 2" key="2">
    <citation type="journal article" date="2018" name="Proc. Natl. Acad. Sci.">
        <title>RNAi is a critical determinant of centromere evolution in closely related fungi.</title>
        <authorList>
            <person name="Yadav V."/>
            <person name="Sun S."/>
            <person name="Billmyre R.B."/>
            <person name="Thimmappa B.C."/>
            <person name="Shea T."/>
            <person name="Lintner R."/>
            <person name="Bakkeren G."/>
            <person name="Cuomo C.A."/>
            <person name="Heitman J."/>
            <person name="Sanyal K."/>
        </authorList>
    </citation>
    <scope>NUCLEOTIDE SEQUENCE [LARGE SCALE GENOMIC DNA]</scope>
    <source>
        <strain evidence="1 2">R265</strain>
    </source>
</reference>
<accession>A0A095EJG0</accession>
<dbReference type="OrthoDB" id="198787at2759"/>
<dbReference type="HOGENOM" id="CLU_943991_0_0_1"/>
<sequence>MTTTLSPGVSTWTAPTWFRSFYNTFPLVVLPQDDPLEWKAHAKQLPPQSTVLWIHPSSPHAHPHHRPWLSSNPSSLRVQLLFLLRHTAAQPPVAFKEWPVESSAPNGTLPALHIPSQERLLPTDEIRGWLEATYPLEGRNKEWQGLPSQESYDKALALTQLILTHLLPAYLASLPSPSSSSRIPLHLHFPIPPPLYAGLTTPLPASLTGDKRDIDIDQVLRKGQEAIDVVDGLLGEDGWALGAKRPTSLDALVASHLYILFTLPKDSFLRGIVQGKQGVEKYIERILDYAEKRRV</sequence>
<dbReference type="STRING" id="294750.A0A095EJG0"/>
<evidence type="ECO:0000313" key="1">
    <source>
        <dbReference type="EMBL" id="KGB77373.1"/>
    </source>
</evidence>
<dbReference type="GeneID" id="88179509"/>